<comment type="subunit">
    <text evidence="7">Component of the SWR1 chromatin-remodeling complex and of the NuA4 histone acetyltransferase complex.</text>
</comment>
<dbReference type="GO" id="GO:0006281">
    <property type="term" value="P:DNA repair"/>
    <property type="evidence" value="ECO:0007669"/>
    <property type="project" value="UniProtKB-UniRule"/>
</dbReference>
<dbReference type="OrthoDB" id="1630758at2759"/>
<dbReference type="GO" id="GO:0000812">
    <property type="term" value="C:Swr1 complex"/>
    <property type="evidence" value="ECO:0007669"/>
    <property type="project" value="UniProtKB-UniRule"/>
</dbReference>
<evidence type="ECO:0000259" key="9">
    <source>
        <dbReference type="PROSITE" id="PS50089"/>
    </source>
</evidence>
<keyword evidence="3" id="KW-0862">Zinc</keyword>
<dbReference type="InterPro" id="IPR055129">
    <property type="entry name" value="YEATS_dom"/>
</dbReference>
<dbReference type="Pfam" id="PF13445">
    <property type="entry name" value="zf-RING_UBOX"/>
    <property type="match status" value="1"/>
</dbReference>
<dbReference type="InterPro" id="IPR027370">
    <property type="entry name" value="Znf-RING_euk"/>
</dbReference>
<dbReference type="InterPro" id="IPR001841">
    <property type="entry name" value="Znf_RING"/>
</dbReference>
<dbReference type="GO" id="GO:0006355">
    <property type="term" value="P:regulation of DNA-templated transcription"/>
    <property type="evidence" value="ECO:0007669"/>
    <property type="project" value="InterPro"/>
</dbReference>
<gene>
    <name evidence="7" type="primary">YAF9</name>
    <name evidence="11" type="ORF">K460DRAFT_361541</name>
</gene>
<dbReference type="InterPro" id="IPR038704">
    <property type="entry name" value="YEAST_sf"/>
</dbReference>
<keyword evidence="4 6" id="KW-0539">Nucleus</keyword>
<dbReference type="AlphaFoldDB" id="A0A9P4GS21"/>
<evidence type="ECO:0000313" key="11">
    <source>
        <dbReference type="EMBL" id="KAF1850772.1"/>
    </source>
</evidence>
<proteinExistence type="inferred from homology"/>
<keyword evidence="7" id="KW-0010">Activator</keyword>
<evidence type="ECO:0000256" key="7">
    <source>
        <dbReference type="RuleBase" id="RU367117"/>
    </source>
</evidence>
<evidence type="ECO:0000256" key="8">
    <source>
        <dbReference type="SAM" id="MobiDB-lite"/>
    </source>
</evidence>
<dbReference type="InterPro" id="IPR005033">
    <property type="entry name" value="YEATS"/>
</dbReference>
<keyword evidence="7" id="KW-0156">Chromatin regulator</keyword>
<comment type="similarity">
    <text evidence="7">Belongs to the YAF9 family.</text>
</comment>
<keyword evidence="7" id="KW-0805">Transcription regulation</keyword>
<dbReference type="InterPro" id="IPR013083">
    <property type="entry name" value="Znf_RING/FYVE/PHD"/>
</dbReference>
<evidence type="ECO:0000256" key="3">
    <source>
        <dbReference type="ARBA" id="ARBA00022833"/>
    </source>
</evidence>
<evidence type="ECO:0000256" key="5">
    <source>
        <dbReference type="PROSITE-ProRule" id="PRU00175"/>
    </source>
</evidence>
<feature type="compositionally biased region" description="Acidic residues" evidence="8">
    <location>
        <begin position="266"/>
        <end position="294"/>
    </location>
</feature>
<organism evidence="11 12">
    <name type="scientific">Cucurbitaria berberidis CBS 394.84</name>
    <dbReference type="NCBI Taxonomy" id="1168544"/>
    <lineage>
        <taxon>Eukaryota</taxon>
        <taxon>Fungi</taxon>
        <taxon>Dikarya</taxon>
        <taxon>Ascomycota</taxon>
        <taxon>Pezizomycotina</taxon>
        <taxon>Dothideomycetes</taxon>
        <taxon>Pleosporomycetidae</taxon>
        <taxon>Pleosporales</taxon>
        <taxon>Pleosporineae</taxon>
        <taxon>Cucurbitariaceae</taxon>
        <taxon>Cucurbitaria</taxon>
    </lineage>
</organism>
<dbReference type="SMART" id="SM00184">
    <property type="entry name" value="RING"/>
    <property type="match status" value="1"/>
</dbReference>
<dbReference type="GO" id="GO:0006325">
    <property type="term" value="P:chromatin organization"/>
    <property type="evidence" value="ECO:0007669"/>
    <property type="project" value="UniProtKB-KW"/>
</dbReference>
<protein>
    <recommendedName>
        <fullName evidence="7">Protein AF-9 homolog</fullName>
    </recommendedName>
</protein>
<evidence type="ECO:0000256" key="2">
    <source>
        <dbReference type="ARBA" id="ARBA00022771"/>
    </source>
</evidence>
<dbReference type="GO" id="GO:0005737">
    <property type="term" value="C:cytoplasm"/>
    <property type="evidence" value="ECO:0007669"/>
    <property type="project" value="UniProtKB-SubCell"/>
</dbReference>
<dbReference type="EMBL" id="ML976614">
    <property type="protein sequence ID" value="KAF1850772.1"/>
    <property type="molecule type" value="Genomic_DNA"/>
</dbReference>
<evidence type="ECO:0000313" key="12">
    <source>
        <dbReference type="Proteomes" id="UP000800039"/>
    </source>
</evidence>
<dbReference type="PROSITE" id="PS00518">
    <property type="entry name" value="ZF_RING_1"/>
    <property type="match status" value="1"/>
</dbReference>
<evidence type="ECO:0000256" key="4">
    <source>
        <dbReference type="ARBA" id="ARBA00023242"/>
    </source>
</evidence>
<keyword evidence="2 5" id="KW-0863">Zinc-finger</keyword>
<dbReference type="Proteomes" id="UP000800039">
    <property type="component" value="Unassembled WGS sequence"/>
</dbReference>
<accession>A0A9P4GS21</accession>
<name>A0A9P4GS21_9PLEO</name>
<dbReference type="PROSITE" id="PS50089">
    <property type="entry name" value="ZF_RING_2"/>
    <property type="match status" value="1"/>
</dbReference>
<keyword evidence="12" id="KW-1185">Reference proteome</keyword>
<sequence length="303" mass="34582">MAEADVLLEDIAHDDLCPICQLLLFTPVRTQCNHLLCTSCMAQWADASSTNNIEHSSLDINLADFDPNYDPSYDLEANCPMCRTHTTASLDQALARQLERKYPATYAERRVEEEVERGSRIGEGGVEGVMILIGNKHRLIRGSEDANEHDWTFFVRTSRPDIVQEVRIYLHPTFRPPRLTLRNPPYEVRRSGWGWFTSEAEIVLKEPYSWIIDNAGTRQSGLELTWTLDFEGRGRQGRVRTKVKRFEANPVDAPGVPTQSPANGPDLEDEDDDYEVVEDDEESTSDHDEEEDVSEYINTPPRR</sequence>
<feature type="domain" description="RING-type" evidence="9">
    <location>
        <begin position="17"/>
        <end position="83"/>
    </location>
</feature>
<comment type="domain">
    <text evidence="7">The coiled-coil domain is required for assembly into the NuA4 complex.</text>
</comment>
<evidence type="ECO:0000256" key="1">
    <source>
        <dbReference type="ARBA" id="ARBA00022723"/>
    </source>
</evidence>
<feature type="region of interest" description="Disordered" evidence="8">
    <location>
        <begin position="241"/>
        <end position="303"/>
    </location>
</feature>
<comment type="caution">
    <text evidence="11">The sequence shown here is derived from an EMBL/GenBank/DDBJ whole genome shotgun (WGS) entry which is preliminary data.</text>
</comment>
<comment type="function">
    <text evidence="7">Component of the SWR1 complex which mediates the ATP-dependent exchange of histone H2A for an H2A variant leading to transcriptional regulation of selected genes by chromatin remodeling. Component of the NuA4 histone acetyltransferase complex which is involved in transcriptional activation of selected genes principally by acetylation of nucleosomal histones H4 and H2A. The NuA4 complex is also involved in DNA repair. Yaf9 may also be required for viability in conditions in which the structural integrity of the spindle is compromised.</text>
</comment>
<reference evidence="11" key="1">
    <citation type="submission" date="2020-01" db="EMBL/GenBank/DDBJ databases">
        <authorList>
            <consortium name="DOE Joint Genome Institute"/>
            <person name="Haridas S."/>
            <person name="Albert R."/>
            <person name="Binder M."/>
            <person name="Bloem J."/>
            <person name="Labutti K."/>
            <person name="Salamov A."/>
            <person name="Andreopoulos B."/>
            <person name="Baker S.E."/>
            <person name="Barry K."/>
            <person name="Bills G."/>
            <person name="Bluhm B.H."/>
            <person name="Cannon C."/>
            <person name="Castanera R."/>
            <person name="Culley D.E."/>
            <person name="Daum C."/>
            <person name="Ezra D."/>
            <person name="Gonzalez J.B."/>
            <person name="Henrissat B."/>
            <person name="Kuo A."/>
            <person name="Liang C."/>
            <person name="Lipzen A."/>
            <person name="Lutzoni F."/>
            <person name="Magnuson J."/>
            <person name="Mondo S."/>
            <person name="Nolan M."/>
            <person name="Ohm R."/>
            <person name="Pangilinan J."/>
            <person name="Park H.-J."/>
            <person name="Ramirez L."/>
            <person name="Alfaro M."/>
            <person name="Sun H."/>
            <person name="Tritt A."/>
            <person name="Yoshinaga Y."/>
            <person name="Zwiers L.-H."/>
            <person name="Turgeon B.G."/>
            <person name="Goodwin S.B."/>
            <person name="Spatafora J.W."/>
            <person name="Crous P.W."/>
            <person name="Grigoriev I.V."/>
        </authorList>
    </citation>
    <scope>NUCLEOTIDE SEQUENCE</scope>
    <source>
        <strain evidence="11">CBS 394.84</strain>
    </source>
</reference>
<keyword evidence="7" id="KW-0804">Transcription</keyword>
<keyword evidence="7" id="KW-0963">Cytoplasm</keyword>
<keyword evidence="7" id="KW-0234">DNA repair</keyword>
<dbReference type="Gene3D" id="3.30.40.10">
    <property type="entry name" value="Zinc/RING finger domain, C3HC4 (zinc finger)"/>
    <property type="match status" value="1"/>
</dbReference>
<evidence type="ECO:0000259" key="10">
    <source>
        <dbReference type="PROSITE" id="PS51037"/>
    </source>
</evidence>
<dbReference type="SUPFAM" id="SSF57850">
    <property type="entry name" value="RING/U-box"/>
    <property type="match status" value="1"/>
</dbReference>
<dbReference type="PANTHER" id="PTHR23195">
    <property type="entry name" value="YEATS DOMAIN"/>
    <property type="match status" value="1"/>
</dbReference>
<dbReference type="Pfam" id="PF03366">
    <property type="entry name" value="YEATS"/>
    <property type="match status" value="1"/>
</dbReference>
<dbReference type="PROSITE" id="PS51037">
    <property type="entry name" value="YEATS"/>
    <property type="match status" value="1"/>
</dbReference>
<dbReference type="Gene3D" id="2.60.40.1970">
    <property type="entry name" value="YEATS domain"/>
    <property type="match status" value="1"/>
</dbReference>
<keyword evidence="1" id="KW-0479">Metal-binding</keyword>
<dbReference type="GO" id="GO:0008270">
    <property type="term" value="F:zinc ion binding"/>
    <property type="evidence" value="ECO:0007669"/>
    <property type="project" value="UniProtKB-KW"/>
</dbReference>
<comment type="subcellular location">
    <subcellularLocation>
        <location evidence="7">Nucleus</location>
    </subcellularLocation>
    <subcellularLocation>
        <location evidence="7">Cytoplasm</location>
    </subcellularLocation>
</comment>
<keyword evidence="7" id="KW-0175">Coiled coil</keyword>
<dbReference type="InterPro" id="IPR017907">
    <property type="entry name" value="Znf_RING_CS"/>
</dbReference>
<keyword evidence="7" id="KW-0227">DNA damage</keyword>
<feature type="domain" description="YEATS" evidence="10">
    <location>
        <begin position="121"/>
        <end position="291"/>
    </location>
</feature>
<evidence type="ECO:0000256" key="6">
    <source>
        <dbReference type="PROSITE-ProRule" id="PRU00376"/>
    </source>
</evidence>